<dbReference type="EMBL" id="CCAG010015740">
    <property type="status" value="NOT_ANNOTATED_CDS"/>
    <property type="molecule type" value="Genomic_DNA"/>
</dbReference>
<dbReference type="EnsemblMetazoa" id="GMOY000622-RA">
    <property type="protein sequence ID" value="GMOY000622-PA"/>
    <property type="gene ID" value="GMOY000622"/>
</dbReference>
<dbReference type="VEuPathDB" id="VectorBase:GMOY000622"/>
<protein>
    <submittedName>
        <fullName evidence="1">Uncharacterized protein</fullName>
    </submittedName>
</protein>
<evidence type="ECO:0000313" key="2">
    <source>
        <dbReference type="Proteomes" id="UP000092444"/>
    </source>
</evidence>
<evidence type="ECO:0000313" key="1">
    <source>
        <dbReference type="EnsemblMetazoa" id="GMOY000622-PA"/>
    </source>
</evidence>
<reference evidence="1" key="1">
    <citation type="submission" date="2020-05" db="UniProtKB">
        <authorList>
            <consortium name="EnsemblMetazoa"/>
        </authorList>
    </citation>
    <scope>IDENTIFICATION</scope>
    <source>
        <strain evidence="1">Yale</strain>
    </source>
</reference>
<keyword evidence="2" id="KW-1185">Reference proteome</keyword>
<accession>A0A1B0FAS7</accession>
<dbReference type="STRING" id="37546.A0A1B0FAS7"/>
<sequence length="61" mass="6543">MPDICDCHILTAEIKPAQRNSDGFSNRKPALLSKLEGSDDDINAAILIPCENGVTSISDDN</sequence>
<organism evidence="1 2">
    <name type="scientific">Glossina morsitans morsitans</name>
    <name type="common">Savannah tsetse fly</name>
    <dbReference type="NCBI Taxonomy" id="37546"/>
    <lineage>
        <taxon>Eukaryota</taxon>
        <taxon>Metazoa</taxon>
        <taxon>Ecdysozoa</taxon>
        <taxon>Arthropoda</taxon>
        <taxon>Hexapoda</taxon>
        <taxon>Insecta</taxon>
        <taxon>Pterygota</taxon>
        <taxon>Neoptera</taxon>
        <taxon>Endopterygota</taxon>
        <taxon>Diptera</taxon>
        <taxon>Brachycera</taxon>
        <taxon>Muscomorpha</taxon>
        <taxon>Hippoboscoidea</taxon>
        <taxon>Glossinidae</taxon>
        <taxon>Glossina</taxon>
    </lineage>
</organism>
<dbReference type="AlphaFoldDB" id="A0A1B0FAS7"/>
<dbReference type="Proteomes" id="UP000092444">
    <property type="component" value="Unassembled WGS sequence"/>
</dbReference>
<name>A0A1B0FAS7_GLOMM</name>
<proteinExistence type="predicted"/>